<dbReference type="PANTHER" id="PTHR11929:SF194">
    <property type="entry name" value="ALPHA-(1,3)-FUCOSYLTRANSFERASE 10"/>
    <property type="match status" value="1"/>
</dbReference>
<keyword evidence="8" id="KW-1185">Reference proteome</keyword>
<comment type="pathway">
    <text evidence="1">Protein modification; protein glycosylation.</text>
</comment>
<evidence type="ECO:0000256" key="1">
    <source>
        <dbReference type="ARBA" id="ARBA00004922"/>
    </source>
</evidence>
<sequence>MLLDPASVPSPPYDVEVPTLDVEVPTLDVDVPTLDVEAPALDVDVPALDVEVPTLDAEIPILEDDVPTTYFQKNTDETFIRRPQQIKDFCNKLPDHHNPRSLLIPIEKKGRPLKILYWHQLSWGDPVDWKTESKTMCPFPIELQVFFDEYKSDYLKETETTWERGYAPCYFWRVVFNNYKDKRGSCQTKEHGELEYILTTYYTQWRDTDAVLMAHIYEQVRYEVPYWNTRLLPPRIAHQPWVLRFHTESIGYYHQIAMVGYLQQFDPTIGSPSIMMDVPMLLYPISKKRALELANVKLAFPFDAKPDTLIAFVVSNCEAMNNRRDIMAKLIDAGVVHSYGNCLRNNEMPEGIQDSPKSWEKTKQKNSNCVTYVTEKFYDVIAAGVIPVYMGASDIADYVPAGSYINLKDFEDTAELIEFMRTVDRSQFFRWKEEVKNDVTKFCKSCFPPKQKRICSIMENVHFV</sequence>
<proteinExistence type="inferred from homology"/>
<evidence type="ECO:0000259" key="6">
    <source>
        <dbReference type="Pfam" id="PF00852"/>
    </source>
</evidence>
<comment type="similarity">
    <text evidence="2 5">Belongs to the glycosyltransferase 10 family.</text>
</comment>
<protein>
    <recommendedName>
        <fullName evidence="5">Fucosyltransferase</fullName>
        <ecNumber evidence="5">2.4.1.-</ecNumber>
    </recommendedName>
</protein>
<comment type="caution">
    <text evidence="7">The sequence shown here is derived from an EMBL/GenBank/DDBJ whole genome shotgun (WGS) entry which is preliminary data.</text>
</comment>
<dbReference type="Proteomes" id="UP000738325">
    <property type="component" value="Unassembled WGS sequence"/>
</dbReference>
<feature type="domain" description="Fucosyltransferase C-terminal" evidence="6">
    <location>
        <begin position="307"/>
        <end position="461"/>
    </location>
</feature>
<keyword evidence="5" id="KW-0472">Membrane</keyword>
<dbReference type="PANTHER" id="PTHR11929">
    <property type="entry name" value="ALPHA- 1,3 -FUCOSYLTRANSFERASE"/>
    <property type="match status" value="1"/>
</dbReference>
<evidence type="ECO:0000256" key="5">
    <source>
        <dbReference type="RuleBase" id="RU003832"/>
    </source>
</evidence>
<organism evidence="7 8">
    <name type="scientific">Dissophora globulifera</name>
    <dbReference type="NCBI Taxonomy" id="979702"/>
    <lineage>
        <taxon>Eukaryota</taxon>
        <taxon>Fungi</taxon>
        <taxon>Fungi incertae sedis</taxon>
        <taxon>Mucoromycota</taxon>
        <taxon>Mortierellomycotina</taxon>
        <taxon>Mortierellomycetes</taxon>
        <taxon>Mortierellales</taxon>
        <taxon>Mortierellaceae</taxon>
        <taxon>Dissophora</taxon>
    </lineage>
</organism>
<keyword evidence="5" id="KW-0333">Golgi apparatus</keyword>
<dbReference type="AlphaFoldDB" id="A0A9P6RCA2"/>
<keyword evidence="4 5" id="KW-0808">Transferase</keyword>
<reference evidence="7" key="1">
    <citation type="journal article" date="2020" name="Fungal Divers.">
        <title>Resolving the Mortierellaceae phylogeny through synthesis of multi-gene phylogenetics and phylogenomics.</title>
        <authorList>
            <person name="Vandepol N."/>
            <person name="Liber J."/>
            <person name="Desiro A."/>
            <person name="Na H."/>
            <person name="Kennedy M."/>
            <person name="Barry K."/>
            <person name="Grigoriev I.V."/>
            <person name="Miller A.N."/>
            <person name="O'Donnell K."/>
            <person name="Stajich J.E."/>
            <person name="Bonito G."/>
        </authorList>
    </citation>
    <scope>NUCLEOTIDE SEQUENCE</scope>
    <source>
        <strain evidence="7">REB-010B</strain>
    </source>
</reference>
<dbReference type="GO" id="GO:0046920">
    <property type="term" value="F:alpha-(1-&gt;3)-fucosyltransferase activity"/>
    <property type="evidence" value="ECO:0007669"/>
    <property type="project" value="TreeGrafter"/>
</dbReference>
<dbReference type="EMBL" id="JAAAIP010000602">
    <property type="protein sequence ID" value="KAG0314574.1"/>
    <property type="molecule type" value="Genomic_DNA"/>
</dbReference>
<keyword evidence="3 5" id="KW-0328">Glycosyltransferase</keyword>
<dbReference type="GO" id="GO:0032580">
    <property type="term" value="C:Golgi cisterna membrane"/>
    <property type="evidence" value="ECO:0007669"/>
    <property type="project" value="UniProtKB-SubCell"/>
</dbReference>
<dbReference type="Gene3D" id="3.40.50.11660">
    <property type="entry name" value="Glycosyl transferase family 10, C-terminal domain"/>
    <property type="match status" value="1"/>
</dbReference>
<dbReference type="InterPro" id="IPR055270">
    <property type="entry name" value="Glyco_tran_10_C"/>
</dbReference>
<accession>A0A9P6RCA2</accession>
<name>A0A9P6RCA2_9FUNG</name>
<keyword evidence="5" id="KW-0812">Transmembrane</keyword>
<evidence type="ECO:0000313" key="7">
    <source>
        <dbReference type="EMBL" id="KAG0314574.1"/>
    </source>
</evidence>
<dbReference type="InterPro" id="IPR038577">
    <property type="entry name" value="GT10-like_C_sf"/>
</dbReference>
<dbReference type="EC" id="2.4.1.-" evidence="5"/>
<dbReference type="Pfam" id="PF00852">
    <property type="entry name" value="Glyco_transf_10"/>
    <property type="match status" value="1"/>
</dbReference>
<evidence type="ECO:0000256" key="3">
    <source>
        <dbReference type="ARBA" id="ARBA00022676"/>
    </source>
</evidence>
<dbReference type="InterPro" id="IPR001503">
    <property type="entry name" value="Glyco_trans_10"/>
</dbReference>
<gene>
    <name evidence="7" type="ORF">BGZ99_008054</name>
</gene>
<dbReference type="SUPFAM" id="SSF53756">
    <property type="entry name" value="UDP-Glycosyltransferase/glycogen phosphorylase"/>
    <property type="match status" value="1"/>
</dbReference>
<dbReference type="OrthoDB" id="427096at2759"/>
<evidence type="ECO:0000313" key="8">
    <source>
        <dbReference type="Proteomes" id="UP000738325"/>
    </source>
</evidence>
<evidence type="ECO:0000256" key="4">
    <source>
        <dbReference type="ARBA" id="ARBA00022679"/>
    </source>
</evidence>
<comment type="subcellular location">
    <subcellularLocation>
        <location evidence="5">Golgi apparatus</location>
        <location evidence="5">Golgi stack membrane</location>
        <topology evidence="5">Single-pass type II membrane protein</topology>
    </subcellularLocation>
</comment>
<evidence type="ECO:0000256" key="2">
    <source>
        <dbReference type="ARBA" id="ARBA00008919"/>
    </source>
</evidence>